<dbReference type="EMBL" id="CP036262">
    <property type="protein sequence ID" value="QDS91430.1"/>
    <property type="molecule type" value="Genomic_DNA"/>
</dbReference>
<proteinExistence type="predicted"/>
<sequence>MGRPESTGILDRFGLTTDPSNQESDQFEEEAPYRAFGISRKAWGGEPMIVFILKTGQREALPYSDLRRLSFNPSEGITLTYIECIITITGRRLDQGFQKLASQRVVFIAEADHATGKLVEDGDPVITGLVIAEKQVMPRFSSQFEDK</sequence>
<dbReference type="Proteomes" id="UP000320672">
    <property type="component" value="Chromosome"/>
</dbReference>
<accession>A0A517M968</accession>
<evidence type="ECO:0000313" key="2">
    <source>
        <dbReference type="EMBL" id="QDS91430.1"/>
    </source>
</evidence>
<organism evidence="2 3">
    <name type="scientific">Roseimaritima multifibrata</name>
    <dbReference type="NCBI Taxonomy" id="1930274"/>
    <lineage>
        <taxon>Bacteria</taxon>
        <taxon>Pseudomonadati</taxon>
        <taxon>Planctomycetota</taxon>
        <taxon>Planctomycetia</taxon>
        <taxon>Pirellulales</taxon>
        <taxon>Pirellulaceae</taxon>
        <taxon>Roseimaritima</taxon>
    </lineage>
</organism>
<reference evidence="2 3" key="1">
    <citation type="submission" date="2019-02" db="EMBL/GenBank/DDBJ databases">
        <title>Deep-cultivation of Planctomycetes and their phenomic and genomic characterization uncovers novel biology.</title>
        <authorList>
            <person name="Wiegand S."/>
            <person name="Jogler M."/>
            <person name="Boedeker C."/>
            <person name="Pinto D."/>
            <person name="Vollmers J."/>
            <person name="Rivas-Marin E."/>
            <person name="Kohn T."/>
            <person name="Peeters S.H."/>
            <person name="Heuer A."/>
            <person name="Rast P."/>
            <person name="Oberbeckmann S."/>
            <person name="Bunk B."/>
            <person name="Jeske O."/>
            <person name="Meyerdierks A."/>
            <person name="Storesund J.E."/>
            <person name="Kallscheuer N."/>
            <person name="Luecker S."/>
            <person name="Lage O.M."/>
            <person name="Pohl T."/>
            <person name="Merkel B.J."/>
            <person name="Hornburger P."/>
            <person name="Mueller R.-W."/>
            <person name="Bruemmer F."/>
            <person name="Labrenz M."/>
            <person name="Spormann A.M."/>
            <person name="Op den Camp H."/>
            <person name="Overmann J."/>
            <person name="Amann R."/>
            <person name="Jetten M.S.M."/>
            <person name="Mascher T."/>
            <person name="Medema M.H."/>
            <person name="Devos D.P."/>
            <person name="Kaster A.-K."/>
            <person name="Ovreas L."/>
            <person name="Rohde M."/>
            <person name="Galperin M.Y."/>
            <person name="Jogler C."/>
        </authorList>
    </citation>
    <scope>NUCLEOTIDE SEQUENCE [LARGE SCALE GENOMIC DNA]</scope>
    <source>
        <strain evidence="2 3">FF011L</strain>
    </source>
</reference>
<dbReference type="KEGG" id="rml:FF011L_01600"/>
<protein>
    <submittedName>
        <fullName evidence="2">Uncharacterized protein</fullName>
    </submittedName>
</protein>
<gene>
    <name evidence="2" type="ORF">FF011L_01600</name>
</gene>
<feature type="region of interest" description="Disordered" evidence="1">
    <location>
        <begin position="1"/>
        <end position="29"/>
    </location>
</feature>
<evidence type="ECO:0000313" key="3">
    <source>
        <dbReference type="Proteomes" id="UP000320672"/>
    </source>
</evidence>
<dbReference type="AlphaFoldDB" id="A0A517M968"/>
<evidence type="ECO:0000256" key="1">
    <source>
        <dbReference type="SAM" id="MobiDB-lite"/>
    </source>
</evidence>
<keyword evidence="3" id="KW-1185">Reference proteome</keyword>
<name>A0A517M968_9BACT</name>